<dbReference type="RefSeq" id="WP_238194315.1">
    <property type="nucleotide sequence ID" value="NZ_BPQZ01000001.1"/>
</dbReference>
<protein>
    <submittedName>
        <fullName evidence="1">Uncharacterized protein</fullName>
    </submittedName>
</protein>
<evidence type="ECO:0000313" key="1">
    <source>
        <dbReference type="EMBL" id="GLS71266.1"/>
    </source>
</evidence>
<name>A0AA37TK86_9HYPH</name>
<dbReference type="Proteomes" id="UP001157440">
    <property type="component" value="Unassembled WGS sequence"/>
</dbReference>
<reference evidence="2" key="1">
    <citation type="journal article" date="2019" name="Int. J. Syst. Evol. Microbiol.">
        <title>The Global Catalogue of Microorganisms (GCM) 10K type strain sequencing project: providing services to taxonomists for standard genome sequencing and annotation.</title>
        <authorList>
            <consortium name="The Broad Institute Genomics Platform"/>
            <consortium name="The Broad Institute Genome Sequencing Center for Infectious Disease"/>
            <person name="Wu L."/>
            <person name="Ma J."/>
        </authorList>
    </citation>
    <scope>NUCLEOTIDE SEQUENCE [LARGE SCALE GENOMIC DNA]</scope>
    <source>
        <strain evidence="2">NBRC 103632</strain>
    </source>
</reference>
<comment type="caution">
    <text evidence="1">The sequence shown here is derived from an EMBL/GenBank/DDBJ whole genome shotgun (WGS) entry which is preliminary data.</text>
</comment>
<sequence>MGIFGYLDRIAAEAEARDTRTPEQRAADVAAYEARGREAAIRLAAERVEFLAAAPRYVLPDGTAWRSSDMMGTLRTGRQGDQGRRLHAVPEEDCGVWSGASPALCGAQPGPRSVGWGDVRSEPVDCPRCVAKLRKFGL</sequence>
<dbReference type="EMBL" id="BSPL01000017">
    <property type="protein sequence ID" value="GLS71266.1"/>
    <property type="molecule type" value="Genomic_DNA"/>
</dbReference>
<accession>A0AA37TK86</accession>
<organism evidence="1 2">
    <name type="scientific">Methylobacterium tardum</name>
    <dbReference type="NCBI Taxonomy" id="374432"/>
    <lineage>
        <taxon>Bacteria</taxon>
        <taxon>Pseudomonadati</taxon>
        <taxon>Pseudomonadota</taxon>
        <taxon>Alphaproteobacteria</taxon>
        <taxon>Hyphomicrobiales</taxon>
        <taxon>Methylobacteriaceae</taxon>
        <taxon>Methylobacterium</taxon>
    </lineage>
</organism>
<keyword evidence="2" id="KW-1185">Reference proteome</keyword>
<evidence type="ECO:0000313" key="2">
    <source>
        <dbReference type="Proteomes" id="UP001157440"/>
    </source>
</evidence>
<proteinExistence type="predicted"/>
<dbReference type="AlphaFoldDB" id="A0AA37TK86"/>
<gene>
    <name evidence="1" type="ORF">GCM10007890_32790</name>
</gene>